<evidence type="ECO:0000256" key="1">
    <source>
        <dbReference type="ARBA" id="ARBA00022803"/>
    </source>
</evidence>
<dbReference type="PANTHER" id="PTHR12558:SF13">
    <property type="entry name" value="CELL DIVISION CYCLE PROTEIN 27 HOMOLOG"/>
    <property type="match status" value="1"/>
</dbReference>
<dbReference type="PANTHER" id="PTHR12558">
    <property type="entry name" value="CELL DIVISION CYCLE 16,23,27"/>
    <property type="match status" value="1"/>
</dbReference>
<gene>
    <name evidence="5" type="ORF">INT48_006626</name>
</gene>
<proteinExistence type="inferred from homology"/>
<dbReference type="GO" id="GO:0051301">
    <property type="term" value="P:cell division"/>
    <property type="evidence" value="ECO:0007669"/>
    <property type="project" value="TreeGrafter"/>
</dbReference>
<evidence type="ECO:0008006" key="7">
    <source>
        <dbReference type="Google" id="ProtNLM"/>
    </source>
</evidence>
<feature type="region of interest" description="Disordered" evidence="4">
    <location>
        <begin position="358"/>
        <end position="384"/>
    </location>
</feature>
<dbReference type="SUPFAM" id="SSF48452">
    <property type="entry name" value="TPR-like"/>
    <property type="match status" value="2"/>
</dbReference>
<dbReference type="Pfam" id="PF13181">
    <property type="entry name" value="TPR_8"/>
    <property type="match status" value="2"/>
</dbReference>
<dbReference type="PROSITE" id="PS50005">
    <property type="entry name" value="TPR"/>
    <property type="match status" value="1"/>
</dbReference>
<evidence type="ECO:0000256" key="3">
    <source>
        <dbReference type="PROSITE-ProRule" id="PRU00339"/>
    </source>
</evidence>
<dbReference type="GO" id="GO:0005737">
    <property type="term" value="C:cytoplasm"/>
    <property type="evidence" value="ECO:0007669"/>
    <property type="project" value="TreeGrafter"/>
</dbReference>
<accession>A0A8H7SZS8</accession>
<dbReference type="SMART" id="SM00028">
    <property type="entry name" value="TPR"/>
    <property type="match status" value="6"/>
</dbReference>
<evidence type="ECO:0000313" key="6">
    <source>
        <dbReference type="Proteomes" id="UP000613177"/>
    </source>
</evidence>
<dbReference type="GO" id="GO:0031145">
    <property type="term" value="P:anaphase-promoting complex-dependent catabolic process"/>
    <property type="evidence" value="ECO:0007669"/>
    <property type="project" value="TreeGrafter"/>
</dbReference>
<dbReference type="GO" id="GO:0005680">
    <property type="term" value="C:anaphase-promoting complex"/>
    <property type="evidence" value="ECO:0007669"/>
    <property type="project" value="UniProtKB-ARBA"/>
</dbReference>
<comment type="caution">
    <text evidence="5">The sequence shown here is derived from an EMBL/GenBank/DDBJ whole genome shotgun (WGS) entry which is preliminary data.</text>
</comment>
<sequence length="696" mass="79947">MKEQPNTSIEAWTLLALIYRDLDDKDYRNALFLAERLYAINNQNTHYVHIYANCLFHLLDYSASYTVLKTARSIPCLNLFAKSCYELGNLEESNEKQRFYWEEGSQALRVALSMDELPEDVYWGDELASAAARHHMPSKASLCNLLGDLYVKLDNIRAAAIYYWECLKQNPYKISAYTKLCDIAPDCIDFNAAKLPEDIFTDFELATTDLSKSPHSYFPPRPSADVSEINFSEDLTSSSVEWNSFSVPDINNDYQEITVGQLRALVRYSPKVIEDDDELLHTEYERGDLEIKKNTIIDSINHDIRIMKAGEAYKNKHGLHKRPPVETTQKLKVELTQLDDDGENDYEREKDLYESIHKSTPPRVAKSKGVMDDDPRPNKKLRSVSSKVKNQAIDGYFFFNGMNQYTNLQTDESIINGMNKVLQVLCIIANGYVYQSFYHCEKAALELQKLDDPQYNSARVLCILGKAYYDAGDYQSARAFFKQAFVIAPWYCDGVPTYSTCLWFLEKEKELNVLAYKMKDNRSHLFEAYIAAGNWTKCATGSNEATQWFQKAVKLDPTRSYAHALLGYEEWEKGNSLGAKQHFAKSMIANKRSYIGWYGMATAYQGMEEYVQAKTLLFEAIRLHPRHPVLLATMAEVLYELEEYSEAVKFIEKSLAIRVSTANEKLKEKIIMKLEIEEAAETPEEEETYHDDSISL</sequence>
<feature type="repeat" description="TPR" evidence="3">
    <location>
        <begin position="458"/>
        <end position="491"/>
    </location>
</feature>
<dbReference type="InterPro" id="IPR019734">
    <property type="entry name" value="TPR_rpt"/>
</dbReference>
<keyword evidence="6" id="KW-1185">Reference proteome</keyword>
<keyword evidence="1 3" id="KW-0802">TPR repeat</keyword>
<comment type="similarity">
    <text evidence="2">Belongs to the APC3/CDC27 family.</text>
</comment>
<reference evidence="5" key="1">
    <citation type="submission" date="2021-01" db="EMBL/GenBank/DDBJ databases">
        <title>Metabolic potential, ecology and presence of endohyphal bacteria is reflected in genomic diversity of Mucoromycotina.</title>
        <authorList>
            <person name="Muszewska A."/>
            <person name="Okrasinska A."/>
            <person name="Steczkiewicz K."/>
            <person name="Drgas O."/>
            <person name="Orlowska M."/>
            <person name="Perlinska-Lenart U."/>
            <person name="Aleksandrzak-Piekarczyk T."/>
            <person name="Szatraj K."/>
            <person name="Zielenkiewicz U."/>
            <person name="Pilsyk S."/>
            <person name="Malc E."/>
            <person name="Mieczkowski P."/>
            <person name="Kruszewska J.S."/>
            <person name="Biernat P."/>
            <person name="Pawlowska J."/>
        </authorList>
    </citation>
    <scope>NUCLEOTIDE SEQUENCE</scope>
    <source>
        <strain evidence="5">WA0000018081</strain>
    </source>
</reference>
<dbReference type="GO" id="GO:0016567">
    <property type="term" value="P:protein ubiquitination"/>
    <property type="evidence" value="ECO:0007669"/>
    <property type="project" value="TreeGrafter"/>
</dbReference>
<dbReference type="InterPro" id="IPR011990">
    <property type="entry name" value="TPR-like_helical_dom_sf"/>
</dbReference>
<evidence type="ECO:0000256" key="4">
    <source>
        <dbReference type="SAM" id="MobiDB-lite"/>
    </source>
</evidence>
<dbReference type="AlphaFoldDB" id="A0A8H7SZS8"/>
<evidence type="ECO:0000256" key="2">
    <source>
        <dbReference type="ARBA" id="ARBA00038210"/>
    </source>
</evidence>
<dbReference type="Proteomes" id="UP000613177">
    <property type="component" value="Unassembled WGS sequence"/>
</dbReference>
<name>A0A8H7SZS8_9FUNG</name>
<dbReference type="Gene3D" id="1.25.40.10">
    <property type="entry name" value="Tetratricopeptide repeat domain"/>
    <property type="match status" value="3"/>
</dbReference>
<dbReference type="Pfam" id="PF12895">
    <property type="entry name" value="ANAPC3"/>
    <property type="match status" value="1"/>
</dbReference>
<organism evidence="5 6">
    <name type="scientific">Thamnidium elegans</name>
    <dbReference type="NCBI Taxonomy" id="101142"/>
    <lineage>
        <taxon>Eukaryota</taxon>
        <taxon>Fungi</taxon>
        <taxon>Fungi incertae sedis</taxon>
        <taxon>Mucoromycota</taxon>
        <taxon>Mucoromycotina</taxon>
        <taxon>Mucoromycetes</taxon>
        <taxon>Mucorales</taxon>
        <taxon>Mucorineae</taxon>
        <taxon>Mucoraceae</taxon>
        <taxon>Thamnidium</taxon>
    </lineage>
</organism>
<dbReference type="EMBL" id="JAEPRE010000008">
    <property type="protein sequence ID" value="KAG2237222.1"/>
    <property type="molecule type" value="Genomic_DNA"/>
</dbReference>
<protein>
    <recommendedName>
        <fullName evidence="7">TPR-like protein</fullName>
    </recommendedName>
</protein>
<evidence type="ECO:0000313" key="5">
    <source>
        <dbReference type="EMBL" id="KAG2237222.1"/>
    </source>
</evidence>
<dbReference type="GO" id="GO:0007091">
    <property type="term" value="P:metaphase/anaphase transition of mitotic cell cycle"/>
    <property type="evidence" value="ECO:0007669"/>
    <property type="project" value="TreeGrafter"/>
</dbReference>